<sequence>MWSKLDSPDDGRTTTALCLPDVQVLALEGRDAAAFAQAQFTGDVQALADLHWQWSAWLTPKGRVVALFQLLRLDPERYWAIVRDMPAATLAQALGRFVFRSKVRLLPLDVPVSGVADAAPVTQAMALRHDDGGVDIALERDGTRALRIGPAGADRGRDAPDALAAWSLADMAGGLPRLQDAAVEAYTPQMLGLDRLAAYSLKKGCYPGQEIVSRTHFLGQAKRGLVRVELLAPARIGERFVSDAGTAAEVVCSASAGTRREALLVAALDPPAALWRDADGVDRATPLPLQDSLLR</sequence>
<evidence type="ECO:0000256" key="1">
    <source>
        <dbReference type="ARBA" id="ARBA00022946"/>
    </source>
</evidence>
<keyword evidence="1" id="KW-0809">Transit peptide</keyword>
<dbReference type="EMBL" id="JACHHP010000001">
    <property type="protein sequence ID" value="MBB5206967.1"/>
    <property type="molecule type" value="Genomic_DNA"/>
</dbReference>
<dbReference type="RefSeq" id="WP_183959437.1">
    <property type="nucleotide sequence ID" value="NZ_JACHHP010000001.1"/>
</dbReference>
<accession>A0A7W8D3U5</accession>
<dbReference type="GO" id="GO:0016226">
    <property type="term" value="P:iron-sulfur cluster assembly"/>
    <property type="evidence" value="ECO:0007669"/>
    <property type="project" value="TreeGrafter"/>
</dbReference>
<dbReference type="PANTHER" id="PTHR22602:SF0">
    <property type="entry name" value="TRANSFERASE CAF17, MITOCHONDRIAL-RELATED"/>
    <property type="match status" value="1"/>
</dbReference>
<proteinExistence type="predicted"/>
<evidence type="ECO:0000313" key="3">
    <source>
        <dbReference type="Proteomes" id="UP000521199"/>
    </source>
</evidence>
<keyword evidence="3" id="KW-1185">Reference proteome</keyword>
<gene>
    <name evidence="2" type="ORF">HNQ52_000483</name>
</gene>
<organism evidence="2 3">
    <name type="scientific">Chiayiivirga flava</name>
    <dbReference type="NCBI Taxonomy" id="659595"/>
    <lineage>
        <taxon>Bacteria</taxon>
        <taxon>Pseudomonadati</taxon>
        <taxon>Pseudomonadota</taxon>
        <taxon>Gammaproteobacteria</taxon>
        <taxon>Lysobacterales</taxon>
        <taxon>Lysobacteraceae</taxon>
        <taxon>Chiayiivirga</taxon>
    </lineage>
</organism>
<dbReference type="AlphaFoldDB" id="A0A7W8D3U5"/>
<dbReference type="Gene3D" id="3.30.70.1400">
    <property type="entry name" value="Aminomethyltransferase beta-barrel domains"/>
    <property type="match status" value="1"/>
</dbReference>
<evidence type="ECO:0008006" key="4">
    <source>
        <dbReference type="Google" id="ProtNLM"/>
    </source>
</evidence>
<dbReference type="SUPFAM" id="SSF103025">
    <property type="entry name" value="Folate-binding domain"/>
    <property type="match status" value="1"/>
</dbReference>
<dbReference type="InterPro" id="IPR027266">
    <property type="entry name" value="TrmE/GcvT-like"/>
</dbReference>
<comment type="caution">
    <text evidence="2">The sequence shown here is derived from an EMBL/GenBank/DDBJ whole genome shotgun (WGS) entry which is preliminary data.</text>
</comment>
<dbReference type="Gene3D" id="3.30.1360.120">
    <property type="entry name" value="Probable tRNA modification gtpase trme, domain 1"/>
    <property type="match status" value="1"/>
</dbReference>
<evidence type="ECO:0000313" key="2">
    <source>
        <dbReference type="EMBL" id="MBB5206967.1"/>
    </source>
</evidence>
<reference evidence="2 3" key="1">
    <citation type="submission" date="2020-08" db="EMBL/GenBank/DDBJ databases">
        <title>Genomic Encyclopedia of Type Strains, Phase IV (KMG-IV): sequencing the most valuable type-strain genomes for metagenomic binning, comparative biology and taxonomic classification.</title>
        <authorList>
            <person name="Goeker M."/>
        </authorList>
    </citation>
    <scope>NUCLEOTIDE SEQUENCE [LARGE SCALE GENOMIC DNA]</scope>
    <source>
        <strain evidence="2 3">DSM 24163</strain>
    </source>
</reference>
<protein>
    <recommendedName>
        <fullName evidence="4">Folate-binding protein YgfZ</fullName>
    </recommendedName>
</protein>
<dbReference type="NCBIfam" id="TIGR03317">
    <property type="entry name" value="ygfZ_signature"/>
    <property type="match status" value="1"/>
</dbReference>
<dbReference type="PANTHER" id="PTHR22602">
    <property type="entry name" value="TRANSFERASE CAF17, MITOCHONDRIAL-RELATED"/>
    <property type="match status" value="1"/>
</dbReference>
<dbReference type="Proteomes" id="UP000521199">
    <property type="component" value="Unassembled WGS sequence"/>
</dbReference>
<dbReference type="InterPro" id="IPR017703">
    <property type="entry name" value="YgfZ/GCV_T_CS"/>
</dbReference>
<dbReference type="InterPro" id="IPR045179">
    <property type="entry name" value="YgfZ/GcvT"/>
</dbReference>
<name>A0A7W8D3U5_9GAMM</name>